<proteinExistence type="predicted"/>
<keyword evidence="4" id="KW-1185">Reference proteome</keyword>
<feature type="transmembrane region" description="Helical" evidence="2">
    <location>
        <begin position="21"/>
        <end position="44"/>
    </location>
</feature>
<feature type="compositionally biased region" description="Polar residues" evidence="1">
    <location>
        <begin position="96"/>
        <end position="105"/>
    </location>
</feature>
<feature type="region of interest" description="Disordered" evidence="1">
    <location>
        <begin position="51"/>
        <end position="114"/>
    </location>
</feature>
<comment type="caution">
    <text evidence="3">The sequence shown here is derived from an EMBL/GenBank/DDBJ whole genome shotgun (WGS) entry which is preliminary data.</text>
</comment>
<keyword evidence="2" id="KW-0472">Membrane</keyword>
<gene>
    <name evidence="3" type="ORF">CEXT_675401</name>
</gene>
<dbReference type="Proteomes" id="UP001054945">
    <property type="component" value="Unassembled WGS sequence"/>
</dbReference>
<dbReference type="EMBL" id="BPLR01010067">
    <property type="protein sequence ID" value="GIY36601.1"/>
    <property type="molecule type" value="Genomic_DNA"/>
</dbReference>
<evidence type="ECO:0000256" key="2">
    <source>
        <dbReference type="SAM" id="Phobius"/>
    </source>
</evidence>
<protein>
    <submittedName>
        <fullName evidence="3">Uncharacterized protein</fullName>
    </submittedName>
</protein>
<name>A0AAV4STG8_CAEEX</name>
<keyword evidence="2" id="KW-1133">Transmembrane helix</keyword>
<dbReference type="AlphaFoldDB" id="A0AAV4STG8"/>
<keyword evidence="2" id="KW-0812">Transmembrane</keyword>
<evidence type="ECO:0000313" key="4">
    <source>
        <dbReference type="Proteomes" id="UP001054945"/>
    </source>
</evidence>
<sequence length="114" mass="12567">MSVVKERAEREMELLSFSAEGFWSSLGILLDLAQFIMAVLFIPLNNGAPTPYHSQLSGGNKKDTPKEVPSFEVYPSKSTASRIPRERRSQVKEGPQNPSISSYKTAINEIGPAL</sequence>
<reference evidence="3 4" key="1">
    <citation type="submission" date="2021-06" db="EMBL/GenBank/DDBJ databases">
        <title>Caerostris extrusa draft genome.</title>
        <authorList>
            <person name="Kono N."/>
            <person name="Arakawa K."/>
        </authorList>
    </citation>
    <scope>NUCLEOTIDE SEQUENCE [LARGE SCALE GENOMIC DNA]</scope>
</reference>
<evidence type="ECO:0000256" key="1">
    <source>
        <dbReference type="SAM" id="MobiDB-lite"/>
    </source>
</evidence>
<evidence type="ECO:0000313" key="3">
    <source>
        <dbReference type="EMBL" id="GIY36601.1"/>
    </source>
</evidence>
<accession>A0AAV4STG8</accession>
<organism evidence="3 4">
    <name type="scientific">Caerostris extrusa</name>
    <name type="common">Bark spider</name>
    <name type="synonym">Caerostris bankana</name>
    <dbReference type="NCBI Taxonomy" id="172846"/>
    <lineage>
        <taxon>Eukaryota</taxon>
        <taxon>Metazoa</taxon>
        <taxon>Ecdysozoa</taxon>
        <taxon>Arthropoda</taxon>
        <taxon>Chelicerata</taxon>
        <taxon>Arachnida</taxon>
        <taxon>Araneae</taxon>
        <taxon>Araneomorphae</taxon>
        <taxon>Entelegynae</taxon>
        <taxon>Araneoidea</taxon>
        <taxon>Araneidae</taxon>
        <taxon>Caerostris</taxon>
    </lineage>
</organism>